<proteinExistence type="predicted"/>
<dbReference type="Proteomes" id="UP000266723">
    <property type="component" value="Unassembled WGS sequence"/>
</dbReference>
<gene>
    <name evidence="2" type="ORF">DY000_02063462</name>
</gene>
<feature type="compositionally biased region" description="Basic and acidic residues" evidence="1">
    <location>
        <begin position="1"/>
        <end position="11"/>
    </location>
</feature>
<evidence type="ECO:0000313" key="2">
    <source>
        <dbReference type="EMBL" id="KAF3519531.1"/>
    </source>
</evidence>
<feature type="region of interest" description="Disordered" evidence="1">
    <location>
        <begin position="1"/>
        <end position="40"/>
    </location>
</feature>
<name>A0ABQ7AZL6_BRACR</name>
<accession>A0ABQ7AZL6</accession>
<organism evidence="2 3">
    <name type="scientific">Brassica cretica</name>
    <name type="common">Mustard</name>
    <dbReference type="NCBI Taxonomy" id="69181"/>
    <lineage>
        <taxon>Eukaryota</taxon>
        <taxon>Viridiplantae</taxon>
        <taxon>Streptophyta</taxon>
        <taxon>Embryophyta</taxon>
        <taxon>Tracheophyta</taxon>
        <taxon>Spermatophyta</taxon>
        <taxon>Magnoliopsida</taxon>
        <taxon>eudicotyledons</taxon>
        <taxon>Gunneridae</taxon>
        <taxon>Pentapetalae</taxon>
        <taxon>rosids</taxon>
        <taxon>malvids</taxon>
        <taxon>Brassicales</taxon>
        <taxon>Brassicaceae</taxon>
        <taxon>Brassiceae</taxon>
        <taxon>Brassica</taxon>
    </lineage>
</organism>
<feature type="compositionally biased region" description="Polar residues" evidence="1">
    <location>
        <begin position="12"/>
        <end position="40"/>
    </location>
</feature>
<sequence>MFCVRARDNDSFHNSLHHSVSIDTNGQSARRASVPQVSTASRTSYVSIVTLRIAKEDN</sequence>
<keyword evidence="3" id="KW-1185">Reference proteome</keyword>
<evidence type="ECO:0000256" key="1">
    <source>
        <dbReference type="SAM" id="MobiDB-lite"/>
    </source>
</evidence>
<protein>
    <submittedName>
        <fullName evidence="2">Uncharacterized protein</fullName>
    </submittedName>
</protein>
<reference evidence="2 3" key="1">
    <citation type="journal article" date="2020" name="BMC Genomics">
        <title>Intraspecific diversification of the crop wild relative Brassica cretica Lam. using demographic model selection.</title>
        <authorList>
            <person name="Kioukis A."/>
            <person name="Michalopoulou V.A."/>
            <person name="Briers L."/>
            <person name="Pirintsos S."/>
            <person name="Studholme D.J."/>
            <person name="Pavlidis P."/>
            <person name="Sarris P.F."/>
        </authorList>
    </citation>
    <scope>NUCLEOTIDE SEQUENCE [LARGE SCALE GENOMIC DNA]</scope>
    <source>
        <strain evidence="3">cv. PFS-1207/04</strain>
    </source>
</reference>
<evidence type="ECO:0000313" key="3">
    <source>
        <dbReference type="Proteomes" id="UP000266723"/>
    </source>
</evidence>
<dbReference type="EMBL" id="QGKV02001556">
    <property type="protein sequence ID" value="KAF3519531.1"/>
    <property type="molecule type" value="Genomic_DNA"/>
</dbReference>
<comment type="caution">
    <text evidence="2">The sequence shown here is derived from an EMBL/GenBank/DDBJ whole genome shotgun (WGS) entry which is preliminary data.</text>
</comment>